<keyword evidence="8" id="KW-1185">Reference proteome</keyword>
<dbReference type="GO" id="GO:0005886">
    <property type="term" value="C:plasma membrane"/>
    <property type="evidence" value="ECO:0007669"/>
    <property type="project" value="TreeGrafter"/>
</dbReference>
<reference evidence="9" key="1">
    <citation type="submission" date="2025-08" db="UniProtKB">
        <authorList>
            <consortium name="RefSeq"/>
        </authorList>
    </citation>
    <scope>IDENTIFICATION</scope>
    <source>
        <tissue evidence="9">Total insect</tissue>
    </source>
</reference>
<keyword evidence="4 7" id="KW-1133">Transmembrane helix</keyword>
<dbReference type="KEGG" id="tpal:117647053"/>
<dbReference type="PRINTS" id="PR00783">
    <property type="entry name" value="MINTRINSICP"/>
</dbReference>
<dbReference type="InterPro" id="IPR000425">
    <property type="entry name" value="MIP"/>
</dbReference>
<dbReference type="Proteomes" id="UP000515158">
    <property type="component" value="Unplaced"/>
</dbReference>
<feature type="transmembrane region" description="Helical" evidence="7">
    <location>
        <begin position="104"/>
        <end position="126"/>
    </location>
</feature>
<dbReference type="PANTHER" id="PTHR19139">
    <property type="entry name" value="AQUAPORIN TRANSPORTER"/>
    <property type="match status" value="1"/>
</dbReference>
<evidence type="ECO:0000256" key="1">
    <source>
        <dbReference type="ARBA" id="ARBA00004141"/>
    </source>
</evidence>
<keyword evidence="6" id="KW-0813">Transport</keyword>
<evidence type="ECO:0000256" key="7">
    <source>
        <dbReference type="SAM" id="Phobius"/>
    </source>
</evidence>
<accession>A0A6P8Z3W7</accession>
<dbReference type="GeneID" id="117647053"/>
<dbReference type="SUPFAM" id="SSF81338">
    <property type="entry name" value="Aquaporin-like"/>
    <property type="match status" value="1"/>
</dbReference>
<dbReference type="Pfam" id="PF00230">
    <property type="entry name" value="MIP"/>
    <property type="match status" value="1"/>
</dbReference>
<feature type="transmembrane region" description="Helical" evidence="7">
    <location>
        <begin position="146"/>
        <end position="168"/>
    </location>
</feature>
<dbReference type="InParanoid" id="A0A6P8Z3W7"/>
<keyword evidence="3 6" id="KW-0812">Transmembrane</keyword>
<evidence type="ECO:0000256" key="3">
    <source>
        <dbReference type="ARBA" id="ARBA00022692"/>
    </source>
</evidence>
<evidence type="ECO:0000256" key="6">
    <source>
        <dbReference type="RuleBase" id="RU000477"/>
    </source>
</evidence>
<dbReference type="RefSeq" id="XP_034244426.1">
    <property type="nucleotide sequence ID" value="XM_034388535.1"/>
</dbReference>
<feature type="transmembrane region" description="Helical" evidence="7">
    <location>
        <begin position="35"/>
        <end position="54"/>
    </location>
</feature>
<dbReference type="InterPro" id="IPR023271">
    <property type="entry name" value="Aquaporin-like"/>
</dbReference>
<dbReference type="AlphaFoldDB" id="A0A6P8Z3W7"/>
<protein>
    <submittedName>
        <fullName evidence="9">Aquaporin-like</fullName>
    </submittedName>
</protein>
<dbReference type="OrthoDB" id="3222at2759"/>
<evidence type="ECO:0000256" key="5">
    <source>
        <dbReference type="ARBA" id="ARBA00023136"/>
    </source>
</evidence>
<keyword evidence="5 7" id="KW-0472">Membrane</keyword>
<organism evidence="9">
    <name type="scientific">Thrips palmi</name>
    <name type="common">Melon thrips</name>
    <dbReference type="NCBI Taxonomy" id="161013"/>
    <lineage>
        <taxon>Eukaryota</taxon>
        <taxon>Metazoa</taxon>
        <taxon>Ecdysozoa</taxon>
        <taxon>Arthropoda</taxon>
        <taxon>Hexapoda</taxon>
        <taxon>Insecta</taxon>
        <taxon>Pterygota</taxon>
        <taxon>Neoptera</taxon>
        <taxon>Paraneoptera</taxon>
        <taxon>Thysanoptera</taxon>
        <taxon>Terebrantia</taxon>
        <taxon>Thripoidea</taxon>
        <taxon>Thripidae</taxon>
        <taxon>Thrips</taxon>
    </lineage>
</organism>
<name>A0A6P8Z3W7_THRPL</name>
<evidence type="ECO:0000256" key="4">
    <source>
        <dbReference type="ARBA" id="ARBA00022989"/>
    </source>
</evidence>
<dbReference type="InterPro" id="IPR034294">
    <property type="entry name" value="Aquaporin_transptr"/>
</dbReference>
<sequence>MAGALQAIGPVSGAHYNPVVSMAALINGRIEWQACLFYVLSQLLGSIAGAFIAWCLGGSGLTLPAAMRHSETKALVMEILITSLLVLVFLGATDPERGDALKDLAGIAVGLALAVGHWVGIPFSGGSMNPFRTLASAITESHWDNIWIYFVGPPVGSALSAVLYRFVFSGAKDGGGGF</sequence>
<comment type="subcellular location">
    <subcellularLocation>
        <location evidence="1">Membrane</location>
        <topology evidence="1">Multi-pass membrane protein</topology>
    </subcellularLocation>
</comment>
<proteinExistence type="inferred from homology"/>
<dbReference type="Gene3D" id="1.20.1080.10">
    <property type="entry name" value="Glycerol uptake facilitator protein"/>
    <property type="match status" value="1"/>
</dbReference>
<dbReference type="PANTHER" id="PTHR19139:SF199">
    <property type="entry name" value="MIP17260P"/>
    <property type="match status" value="1"/>
</dbReference>
<comment type="similarity">
    <text evidence="2 6">Belongs to the MIP/aquaporin (TC 1.A.8) family.</text>
</comment>
<feature type="transmembrane region" description="Helical" evidence="7">
    <location>
        <begin position="74"/>
        <end position="92"/>
    </location>
</feature>
<dbReference type="GO" id="GO:0015250">
    <property type="term" value="F:water channel activity"/>
    <property type="evidence" value="ECO:0007669"/>
    <property type="project" value="TreeGrafter"/>
</dbReference>
<evidence type="ECO:0000256" key="2">
    <source>
        <dbReference type="ARBA" id="ARBA00006175"/>
    </source>
</evidence>
<evidence type="ECO:0000313" key="8">
    <source>
        <dbReference type="Proteomes" id="UP000515158"/>
    </source>
</evidence>
<evidence type="ECO:0000313" key="9">
    <source>
        <dbReference type="RefSeq" id="XP_034244426.1"/>
    </source>
</evidence>
<gene>
    <name evidence="9" type="primary">LOC117647053</name>
</gene>